<dbReference type="Proteomes" id="UP000703269">
    <property type="component" value="Unassembled WGS sequence"/>
</dbReference>
<keyword evidence="2" id="KW-1185">Reference proteome</keyword>
<proteinExistence type="predicted"/>
<gene>
    <name evidence="1" type="ORF">PsYK624_075240</name>
</gene>
<protein>
    <submittedName>
        <fullName evidence="1">Uncharacterized protein</fullName>
    </submittedName>
</protein>
<name>A0A9P3LE93_9APHY</name>
<dbReference type="AlphaFoldDB" id="A0A9P3LE93"/>
<organism evidence="1 2">
    <name type="scientific">Phanerochaete sordida</name>
    <dbReference type="NCBI Taxonomy" id="48140"/>
    <lineage>
        <taxon>Eukaryota</taxon>
        <taxon>Fungi</taxon>
        <taxon>Dikarya</taxon>
        <taxon>Basidiomycota</taxon>
        <taxon>Agaricomycotina</taxon>
        <taxon>Agaricomycetes</taxon>
        <taxon>Polyporales</taxon>
        <taxon>Phanerochaetaceae</taxon>
        <taxon>Phanerochaete</taxon>
    </lineage>
</organism>
<sequence>MVVGGVRGCWGWNDGTPNRRPAGKFGRPATRIMEALAQCCHPRPPVIRRRSQVHRGIEADVLLNTAEPASLELPEIPLNGGTPAAACIEELAKRLPLDPKPNDLPHLDSLDRIDALRLTRGQSPETSMPFVCIFSRSLRIRYVQWMPSTSPQASGSRGLGRDSVLFQGLVERHKI</sequence>
<dbReference type="EMBL" id="BPQB01000021">
    <property type="protein sequence ID" value="GJE91374.1"/>
    <property type="molecule type" value="Genomic_DNA"/>
</dbReference>
<accession>A0A9P3LE93</accession>
<comment type="caution">
    <text evidence="1">The sequence shown here is derived from an EMBL/GenBank/DDBJ whole genome shotgun (WGS) entry which is preliminary data.</text>
</comment>
<reference evidence="1 2" key="1">
    <citation type="submission" date="2021-08" db="EMBL/GenBank/DDBJ databases">
        <title>Draft Genome Sequence of Phanerochaete sordida strain YK-624.</title>
        <authorList>
            <person name="Mori T."/>
            <person name="Dohra H."/>
            <person name="Suzuki T."/>
            <person name="Kawagishi H."/>
            <person name="Hirai H."/>
        </authorList>
    </citation>
    <scope>NUCLEOTIDE SEQUENCE [LARGE SCALE GENOMIC DNA]</scope>
    <source>
        <strain evidence="1 2">YK-624</strain>
    </source>
</reference>
<evidence type="ECO:0000313" key="1">
    <source>
        <dbReference type="EMBL" id="GJE91374.1"/>
    </source>
</evidence>
<evidence type="ECO:0000313" key="2">
    <source>
        <dbReference type="Proteomes" id="UP000703269"/>
    </source>
</evidence>